<feature type="compositionally biased region" description="Low complexity" evidence="1">
    <location>
        <begin position="1"/>
        <end position="12"/>
    </location>
</feature>
<evidence type="ECO:0000259" key="3">
    <source>
        <dbReference type="Pfam" id="PF20153"/>
    </source>
</evidence>
<gene>
    <name evidence="4" type="ORF">PsYK624_145400</name>
</gene>
<feature type="region of interest" description="Disordered" evidence="1">
    <location>
        <begin position="1"/>
        <end position="47"/>
    </location>
</feature>
<evidence type="ECO:0000313" key="5">
    <source>
        <dbReference type="Proteomes" id="UP000703269"/>
    </source>
</evidence>
<feature type="transmembrane region" description="Helical" evidence="2">
    <location>
        <begin position="515"/>
        <end position="537"/>
    </location>
</feature>
<comment type="caution">
    <text evidence="4">The sequence shown here is derived from an EMBL/GenBank/DDBJ whole genome shotgun (WGS) entry which is preliminary data.</text>
</comment>
<feature type="transmembrane region" description="Helical" evidence="2">
    <location>
        <begin position="426"/>
        <end position="448"/>
    </location>
</feature>
<feature type="compositionally biased region" description="Polar residues" evidence="1">
    <location>
        <begin position="230"/>
        <end position="240"/>
    </location>
</feature>
<evidence type="ECO:0000256" key="1">
    <source>
        <dbReference type="SAM" id="MobiDB-lite"/>
    </source>
</evidence>
<dbReference type="AlphaFoldDB" id="A0A9P3GM35"/>
<keyword evidence="2" id="KW-0812">Transmembrane</keyword>
<feature type="domain" description="DUF6535" evidence="3">
    <location>
        <begin position="327"/>
        <end position="511"/>
    </location>
</feature>
<feature type="region of interest" description="Disordered" evidence="1">
    <location>
        <begin position="182"/>
        <end position="202"/>
    </location>
</feature>
<keyword evidence="5" id="KW-1185">Reference proteome</keyword>
<reference evidence="4 5" key="1">
    <citation type="submission" date="2021-08" db="EMBL/GenBank/DDBJ databases">
        <title>Draft Genome Sequence of Phanerochaete sordida strain YK-624.</title>
        <authorList>
            <person name="Mori T."/>
            <person name="Dohra H."/>
            <person name="Suzuki T."/>
            <person name="Kawagishi H."/>
            <person name="Hirai H."/>
        </authorList>
    </citation>
    <scope>NUCLEOTIDE SEQUENCE [LARGE SCALE GENOMIC DNA]</scope>
    <source>
        <strain evidence="4 5">YK-624</strain>
    </source>
</reference>
<feature type="region of interest" description="Disordered" evidence="1">
    <location>
        <begin position="278"/>
        <end position="333"/>
    </location>
</feature>
<sequence length="879" mass="96308">MSSFSPSEDASSAQRDMPGAFPTAQRQLLPLPVTHSPLHPGDASVKSDATALTISSLAQLSINKVKKSKKKKKIRSITSADASSTRLLEAARGIASRVPSWRKPGAENGGLSMNPITAPPTSQSTSPSPIEHLQTVPGICITPATPKKANHGATSSQTYMPAIHPPNYPGVLPRACTPSRAARVAHPVASPRSARSSVQSPVCCQDQAQTSWSSERSATLAAVSFEDSGDPQTSSPQTIRIPTPVRPINIAQLSSINSANDGSAEQYSSLDLPPESIASSINLTGTPNGNNVTPNLPPSPQPSLLDPDLNISPSPPKSTSQEEGSGWPNVAEKFGEHDGKKVREWHDELDTLLVFAGLFSAIVTAFIIEFYSALLPDSDGRREKQMTRLSEQMEQLTIYLVSQDPSQIKIYPPVHFEKFVPPISAVWMNSLWFSSLLCALMAAALATLTKQWLRRYIAVDYSASRERVRLREHRYSSLVLWIVPQAIASLPVLLRIALNLFFAGLLVQLWQLDTALTSVCVIWVALWTAVYTLATILPSAFPRCPYASPEALAFAHLVRAIRRGVKGRKSFSWDEREESCKQDPSLDMRALATAAVTFSDTFLENPVRECVRDLQPHVVPLFIAECFRHRLQNYVKGRIIWGVKSNAQLHFSKFSRQATAAFVNMLLDATERSLKGVSSEAGFHLLAISQCLGDLLRYNSWQLPNDIEERLRHFFRHTLEALQPNLRHAAALTENITSTLCARPEFLEPGMSSILPQLMQSAAPSFKARAPVEHSLEACIVVLTLQDVSDIHSREMDQFVAIHTGRIRDAALRLNIDKMSPMDRTTCTTLLNRCSEMISRLPPFSGSKGLRIALSALRSAIAAAVQSTGKPSKRSSKIL</sequence>
<dbReference type="EMBL" id="BPQB01000085">
    <property type="protein sequence ID" value="GJE98313.1"/>
    <property type="molecule type" value="Genomic_DNA"/>
</dbReference>
<feature type="transmembrane region" description="Helical" evidence="2">
    <location>
        <begin position="351"/>
        <end position="374"/>
    </location>
</feature>
<keyword evidence="2" id="KW-0472">Membrane</keyword>
<organism evidence="4 5">
    <name type="scientific">Phanerochaete sordida</name>
    <dbReference type="NCBI Taxonomy" id="48140"/>
    <lineage>
        <taxon>Eukaryota</taxon>
        <taxon>Fungi</taxon>
        <taxon>Dikarya</taxon>
        <taxon>Basidiomycota</taxon>
        <taxon>Agaricomycotina</taxon>
        <taxon>Agaricomycetes</taxon>
        <taxon>Polyporales</taxon>
        <taxon>Phanerochaetaceae</taxon>
        <taxon>Phanerochaete</taxon>
    </lineage>
</organism>
<keyword evidence="2" id="KW-1133">Transmembrane helix</keyword>
<evidence type="ECO:0000256" key="2">
    <source>
        <dbReference type="SAM" id="Phobius"/>
    </source>
</evidence>
<feature type="compositionally biased region" description="Polar residues" evidence="1">
    <location>
        <begin position="193"/>
        <end position="202"/>
    </location>
</feature>
<protein>
    <recommendedName>
        <fullName evidence="3">DUF6535 domain-containing protein</fullName>
    </recommendedName>
</protein>
<dbReference type="Proteomes" id="UP000703269">
    <property type="component" value="Unassembled WGS sequence"/>
</dbReference>
<accession>A0A9P3GM35</accession>
<feature type="region of interest" description="Disordered" evidence="1">
    <location>
        <begin position="224"/>
        <end position="245"/>
    </location>
</feature>
<proteinExistence type="predicted"/>
<name>A0A9P3GM35_9APHY</name>
<feature type="compositionally biased region" description="Low complexity" evidence="1">
    <location>
        <begin position="282"/>
        <end position="294"/>
    </location>
</feature>
<dbReference type="InterPro" id="IPR045338">
    <property type="entry name" value="DUF6535"/>
</dbReference>
<dbReference type="OrthoDB" id="3219854at2759"/>
<feature type="transmembrane region" description="Helical" evidence="2">
    <location>
        <begin position="478"/>
        <end position="503"/>
    </location>
</feature>
<dbReference type="Pfam" id="PF20153">
    <property type="entry name" value="DUF6535"/>
    <property type="match status" value="1"/>
</dbReference>
<evidence type="ECO:0000313" key="4">
    <source>
        <dbReference type="EMBL" id="GJE98313.1"/>
    </source>
</evidence>